<dbReference type="GO" id="GO:0005829">
    <property type="term" value="C:cytosol"/>
    <property type="evidence" value="ECO:0007669"/>
    <property type="project" value="TreeGrafter"/>
</dbReference>
<dbReference type="PANTHER" id="PTHR12304">
    <property type="entry name" value="INOSINE-URIDINE PREFERRING NUCLEOSIDE HYDROLASE"/>
    <property type="match status" value="1"/>
</dbReference>
<evidence type="ECO:0000259" key="4">
    <source>
        <dbReference type="Pfam" id="PF01156"/>
    </source>
</evidence>
<dbReference type="FunCoup" id="G8JU75">
    <property type="interactions" value="194"/>
</dbReference>
<comment type="similarity">
    <text evidence="1">Belongs to the IUNH family.</text>
</comment>
<evidence type="ECO:0000313" key="5">
    <source>
        <dbReference type="EMBL" id="AET39578.1"/>
    </source>
</evidence>
<evidence type="ECO:0000256" key="1">
    <source>
        <dbReference type="ARBA" id="ARBA00009176"/>
    </source>
</evidence>
<dbReference type="CDD" id="cd02651">
    <property type="entry name" value="nuc_hydro_IU_UC_XIUA"/>
    <property type="match status" value="1"/>
</dbReference>
<name>G8JU75_ERECY</name>
<dbReference type="SUPFAM" id="SSF53590">
    <property type="entry name" value="Nucleoside hydrolase"/>
    <property type="match status" value="1"/>
</dbReference>
<accession>G8JU75</accession>
<dbReference type="GO" id="GO:0019358">
    <property type="term" value="P:nicotinate nucleotide salvage"/>
    <property type="evidence" value="ECO:0007669"/>
    <property type="project" value="EnsemblFungi"/>
</dbReference>
<dbReference type="Pfam" id="PF01156">
    <property type="entry name" value="IU_nuc_hydro"/>
    <property type="match status" value="1"/>
</dbReference>
<dbReference type="OMA" id="NVEHIHA"/>
<dbReference type="InParanoid" id="G8JU75"/>
<dbReference type="PROSITE" id="PS01247">
    <property type="entry name" value="IUNH"/>
    <property type="match status" value="1"/>
</dbReference>
<dbReference type="GO" id="GO:0008477">
    <property type="term" value="F:purine nucleosidase activity"/>
    <property type="evidence" value="ECO:0007669"/>
    <property type="project" value="TreeGrafter"/>
</dbReference>
<gene>
    <name evidence="5" type="ordered locus">Ecym_4543</name>
</gene>
<dbReference type="InterPro" id="IPR036452">
    <property type="entry name" value="Ribo_hydro-like"/>
</dbReference>
<dbReference type="GO" id="GO:0006152">
    <property type="term" value="P:purine nucleoside catabolic process"/>
    <property type="evidence" value="ECO:0007669"/>
    <property type="project" value="TreeGrafter"/>
</dbReference>
<dbReference type="Proteomes" id="UP000006790">
    <property type="component" value="Chromosome 4"/>
</dbReference>
<dbReference type="RefSeq" id="XP_003646395.1">
    <property type="nucleotide sequence ID" value="XM_003646347.1"/>
</dbReference>
<dbReference type="InterPro" id="IPR015910">
    <property type="entry name" value="I/U_nuclsd_hydro_CS"/>
</dbReference>
<keyword evidence="2" id="KW-0378">Hydrolase</keyword>
<dbReference type="KEGG" id="erc:Ecym_4543"/>
<reference evidence="6" key="1">
    <citation type="journal article" date="2012" name="G3 (Bethesda)">
        <title>Pichia sorbitophila, an interspecies yeast hybrid reveals early steps of genome resolution following polyploidization.</title>
        <authorList>
            <person name="Leh Louis V."/>
            <person name="Despons L."/>
            <person name="Friedrich A."/>
            <person name="Martin T."/>
            <person name="Durrens P."/>
            <person name="Casaregola S."/>
            <person name="Neuveglise C."/>
            <person name="Fairhead C."/>
            <person name="Marck C."/>
            <person name="Cruz J.A."/>
            <person name="Straub M.L."/>
            <person name="Kugler V."/>
            <person name="Sacerdot C."/>
            <person name="Uzunov Z."/>
            <person name="Thierry A."/>
            <person name="Weiss S."/>
            <person name="Bleykasten C."/>
            <person name="De Montigny J."/>
            <person name="Jacques N."/>
            <person name="Jung P."/>
            <person name="Lemaire M."/>
            <person name="Mallet S."/>
            <person name="Morel G."/>
            <person name="Richard G.F."/>
            <person name="Sarkar A."/>
            <person name="Savel G."/>
            <person name="Schacherer J."/>
            <person name="Seret M.L."/>
            <person name="Talla E."/>
            <person name="Samson G."/>
            <person name="Jubin C."/>
            <person name="Poulain J."/>
            <person name="Vacherie B."/>
            <person name="Barbe V."/>
            <person name="Pelletier E."/>
            <person name="Sherman D.J."/>
            <person name="Westhof E."/>
            <person name="Weissenbach J."/>
            <person name="Baret P.V."/>
            <person name="Wincker P."/>
            <person name="Gaillardin C."/>
            <person name="Dujon B."/>
            <person name="Souciet J.L."/>
        </authorList>
    </citation>
    <scope>NUCLEOTIDE SEQUENCE [LARGE SCALE GENOMIC DNA]</scope>
    <source>
        <strain evidence="6">CBS 270.75 / DBVPG 7215 / KCTC 17166 / NRRL Y-17582</strain>
    </source>
</reference>
<dbReference type="GO" id="GO:0045437">
    <property type="term" value="F:uridine nucleosidase activity"/>
    <property type="evidence" value="ECO:0007669"/>
    <property type="project" value="EnsemblFungi"/>
</dbReference>
<dbReference type="AlphaFoldDB" id="G8JU75"/>
<organism evidence="5 6">
    <name type="scientific">Eremothecium cymbalariae (strain CBS 270.75 / DBVPG 7215 / KCTC 17166 / NRRL Y-17582)</name>
    <name type="common">Yeast</name>
    <dbReference type="NCBI Taxonomy" id="931890"/>
    <lineage>
        <taxon>Eukaryota</taxon>
        <taxon>Fungi</taxon>
        <taxon>Dikarya</taxon>
        <taxon>Ascomycota</taxon>
        <taxon>Saccharomycotina</taxon>
        <taxon>Saccharomycetes</taxon>
        <taxon>Saccharomycetales</taxon>
        <taxon>Saccharomycetaceae</taxon>
        <taxon>Eremothecium</taxon>
    </lineage>
</organism>
<dbReference type="eggNOG" id="KOG2938">
    <property type="taxonomic scope" value="Eukaryota"/>
</dbReference>
<dbReference type="GO" id="GO:0008655">
    <property type="term" value="P:pyrimidine-containing compound salvage"/>
    <property type="evidence" value="ECO:0007669"/>
    <property type="project" value="EnsemblFungi"/>
</dbReference>
<dbReference type="GO" id="GO:0006216">
    <property type="term" value="P:cytidine catabolic process"/>
    <property type="evidence" value="ECO:0007669"/>
    <property type="project" value="EnsemblFungi"/>
</dbReference>
<feature type="domain" description="Inosine/uridine-preferring nucleoside hydrolase" evidence="4">
    <location>
        <begin position="8"/>
        <end position="320"/>
    </location>
</feature>
<keyword evidence="6" id="KW-1185">Reference proteome</keyword>
<dbReference type="STRING" id="931890.G8JU75"/>
<keyword evidence="3" id="KW-0326">Glycosidase</keyword>
<proteinExistence type="inferred from homology"/>
<dbReference type="OrthoDB" id="432381at2759"/>
<dbReference type="PANTHER" id="PTHR12304:SF4">
    <property type="entry name" value="URIDINE NUCLEOSIDASE"/>
    <property type="match status" value="1"/>
</dbReference>
<protein>
    <recommendedName>
        <fullName evidence="4">Inosine/uridine-preferring nucleoside hydrolase domain-containing protein</fullName>
    </recommendedName>
</protein>
<dbReference type="GO" id="GO:0070636">
    <property type="term" value="F:nicotinic acid riboside hydrolase activity"/>
    <property type="evidence" value="ECO:0007669"/>
    <property type="project" value="EnsemblFungi"/>
</dbReference>
<dbReference type="Gene3D" id="3.90.245.10">
    <property type="entry name" value="Ribonucleoside hydrolase-like"/>
    <property type="match status" value="1"/>
</dbReference>
<dbReference type="GO" id="GO:0070635">
    <property type="term" value="F:nicotinamide riboside hydrolase activity"/>
    <property type="evidence" value="ECO:0007669"/>
    <property type="project" value="EnsemblFungi"/>
</dbReference>
<dbReference type="InterPro" id="IPR001910">
    <property type="entry name" value="Inosine/uridine_hydrolase_dom"/>
</dbReference>
<evidence type="ECO:0000256" key="2">
    <source>
        <dbReference type="ARBA" id="ARBA00022801"/>
    </source>
</evidence>
<evidence type="ECO:0000313" key="6">
    <source>
        <dbReference type="Proteomes" id="UP000006790"/>
    </source>
</evidence>
<evidence type="ECO:0000256" key="3">
    <source>
        <dbReference type="ARBA" id="ARBA00023295"/>
    </source>
</evidence>
<dbReference type="GO" id="GO:0006218">
    <property type="term" value="P:uridine catabolic process"/>
    <property type="evidence" value="ECO:0007669"/>
    <property type="project" value="EnsemblFungi"/>
</dbReference>
<dbReference type="InterPro" id="IPR023186">
    <property type="entry name" value="IUNH"/>
</dbReference>
<dbReference type="GeneID" id="11472829"/>
<sequence>MNRLDIPIWIDCDPGHDDAVAILLSTCNPLFRVLGISASYGNASSQDTINNALSLITALGKSHAIGVYQGCVKPWEVEAVYAPHIHGNSGLGGTELLPKPSVDVKSEYFLDAIEAAILKNKGEFSFVSLGPMTCIATLLRERPYLKPHIKYVVLMGGGLDIGNSNANKSAEFNIFCDPHAADFVLTDKTISSRCVLIPLNLTGQVTATEAVLNNILGDGKSNIRRMYYELLVYLSQCYRREWFTEHGAPIHDPVTLMPLLQFYHVLDPDIVKFKYERMKLGVVLEKNGDEGMLIRASDDDGTDQEGVIVGTAVCVDFFWQKIYDALDVATSTSTIE</sequence>
<dbReference type="GO" id="GO:0034355">
    <property type="term" value="P:NAD+ biosynthetic process via the salvage pathway"/>
    <property type="evidence" value="ECO:0007669"/>
    <property type="project" value="EnsemblFungi"/>
</dbReference>
<dbReference type="EMBL" id="CP002500">
    <property type="protein sequence ID" value="AET39578.1"/>
    <property type="molecule type" value="Genomic_DNA"/>
</dbReference>
<dbReference type="HOGENOM" id="CLU_036838_2_0_1"/>